<dbReference type="STRING" id="1579316.RC74_11675"/>
<proteinExistence type="inferred from homology"/>
<dbReference type="AlphaFoldDB" id="A0A126V1M1"/>
<dbReference type="InterPro" id="IPR002563">
    <property type="entry name" value="Flavin_Rdtase-like_dom"/>
</dbReference>
<dbReference type="KEGG" id="hat:RC74_11675"/>
<protein>
    <recommendedName>
        <fullName evidence="3">Flavin reductase like domain-containing protein</fullName>
    </recommendedName>
</protein>
<dbReference type="PANTHER" id="PTHR30466">
    <property type="entry name" value="FLAVIN REDUCTASE"/>
    <property type="match status" value="1"/>
</dbReference>
<organism evidence="4 5">
    <name type="scientific">Falsihalocynthiibacter arcticus</name>
    <dbReference type="NCBI Taxonomy" id="1579316"/>
    <lineage>
        <taxon>Bacteria</taxon>
        <taxon>Pseudomonadati</taxon>
        <taxon>Pseudomonadota</taxon>
        <taxon>Alphaproteobacteria</taxon>
        <taxon>Rhodobacterales</taxon>
        <taxon>Roseobacteraceae</taxon>
        <taxon>Falsihalocynthiibacter</taxon>
    </lineage>
</organism>
<dbReference type="SUPFAM" id="SSF50475">
    <property type="entry name" value="FMN-binding split barrel"/>
    <property type="match status" value="1"/>
</dbReference>
<dbReference type="SMART" id="SM00903">
    <property type="entry name" value="Flavin_Reduct"/>
    <property type="match status" value="1"/>
</dbReference>
<evidence type="ECO:0000259" key="3">
    <source>
        <dbReference type="SMART" id="SM00903"/>
    </source>
</evidence>
<evidence type="ECO:0000313" key="5">
    <source>
        <dbReference type="Proteomes" id="UP000070371"/>
    </source>
</evidence>
<dbReference type="GO" id="GO:0010181">
    <property type="term" value="F:FMN binding"/>
    <property type="evidence" value="ECO:0007669"/>
    <property type="project" value="InterPro"/>
</dbReference>
<dbReference type="GO" id="GO:0042602">
    <property type="term" value="F:riboflavin reductase (NADPH) activity"/>
    <property type="evidence" value="ECO:0007669"/>
    <property type="project" value="TreeGrafter"/>
</dbReference>
<gene>
    <name evidence="4" type="ORF">RC74_11675</name>
</gene>
<evidence type="ECO:0000256" key="2">
    <source>
        <dbReference type="ARBA" id="ARBA00023002"/>
    </source>
</evidence>
<accession>A0A126V1M1</accession>
<feature type="domain" description="Flavin reductase like" evidence="3">
    <location>
        <begin position="12"/>
        <end position="158"/>
    </location>
</feature>
<dbReference type="RefSeq" id="WP_039001127.1">
    <property type="nucleotide sequence ID" value="NZ_CP014327.1"/>
</dbReference>
<dbReference type="PANTHER" id="PTHR30466:SF11">
    <property type="entry name" value="FLAVIN-DEPENDENT MONOOXYGENASE, REDUCTASE SUBUNIT HSAB"/>
    <property type="match status" value="1"/>
</dbReference>
<dbReference type="Gene3D" id="2.30.110.10">
    <property type="entry name" value="Electron Transport, Fmn-binding Protein, Chain A"/>
    <property type="match status" value="1"/>
</dbReference>
<reference evidence="4 5" key="1">
    <citation type="submission" date="2016-02" db="EMBL/GenBank/DDBJ databases">
        <title>Complete genome sequence of Halocynthiibacter arcticus PAMC 20958t from arctic marine sediment.</title>
        <authorList>
            <person name="Lee Y.M."/>
            <person name="Baek K."/>
            <person name="Lee H.K."/>
            <person name="Shin S.C."/>
        </authorList>
    </citation>
    <scope>NUCLEOTIDE SEQUENCE [LARGE SCALE GENOMIC DNA]</scope>
    <source>
        <strain evidence="4">PAMC 20958</strain>
    </source>
</reference>
<comment type="similarity">
    <text evidence="1">Belongs to the non-flavoprotein flavin reductase family.</text>
</comment>
<keyword evidence="2" id="KW-0560">Oxidoreductase</keyword>
<dbReference type="Proteomes" id="UP000070371">
    <property type="component" value="Chromosome"/>
</dbReference>
<dbReference type="Pfam" id="PF01613">
    <property type="entry name" value="Flavin_Reduct"/>
    <property type="match status" value="1"/>
</dbReference>
<dbReference type="InterPro" id="IPR012349">
    <property type="entry name" value="Split_barrel_FMN-bd"/>
</dbReference>
<sequence>MTISTDLFRQTMSLFPGAVTLVTVGQGDNRRGITATAVCSVTDTPPSLLVCVNRATDTCAEITRLKSFSVQLLDHTSDDIALAFAGAGGLKGAQKFSVGVWEETDRGLPQLTTAVASVCCELSSYSDIGSHRVFIGEIKNSALEVGDALIYARAQFGRAQATV</sequence>
<dbReference type="InterPro" id="IPR050268">
    <property type="entry name" value="NADH-dep_flavin_reductase"/>
</dbReference>
<keyword evidence="5" id="KW-1185">Reference proteome</keyword>
<dbReference type="EMBL" id="CP014327">
    <property type="protein sequence ID" value="AML51835.1"/>
    <property type="molecule type" value="Genomic_DNA"/>
</dbReference>
<name>A0A126V1M1_9RHOB</name>
<evidence type="ECO:0000256" key="1">
    <source>
        <dbReference type="ARBA" id="ARBA00008898"/>
    </source>
</evidence>
<evidence type="ECO:0000313" key="4">
    <source>
        <dbReference type="EMBL" id="AML51835.1"/>
    </source>
</evidence>